<dbReference type="Gene3D" id="3.40.91.30">
    <property type="match status" value="1"/>
</dbReference>
<dbReference type="AlphaFoldDB" id="A0AAI9F2B0"/>
<gene>
    <name evidence="2" type="ORF">CMTB2_04777</name>
</gene>
<dbReference type="Pfam" id="PF08722">
    <property type="entry name" value="Tn7_TnsA-like_N"/>
    <property type="match status" value="1"/>
</dbReference>
<comment type="caution">
    <text evidence="2">The sequence shown here is derived from an EMBL/GenBank/DDBJ whole genome shotgun (WGS) entry which is preliminary data.</text>
</comment>
<evidence type="ECO:0000259" key="1">
    <source>
        <dbReference type="Pfam" id="PF08722"/>
    </source>
</evidence>
<dbReference type="EMBL" id="ABCJ01000004">
    <property type="protein sequence ID" value="EDM23570.1"/>
    <property type="molecule type" value="Genomic_DNA"/>
</dbReference>
<reference evidence="2 3" key="1">
    <citation type="journal article" date="2011" name="Stand. Genomic Sci.">
        <title>Draft genome sequence of Caminibacter mediatlanticus strain TB-2, an epsilonproteobacterium isolated from a deep-sea hydrothermal vent.</title>
        <authorList>
            <person name="Giovannelli D."/>
            <person name="Ferriera S."/>
            <person name="Johnson J."/>
            <person name="Kravitz S."/>
            <person name="Perez-Rodriguez I."/>
            <person name="Ricci J."/>
            <person name="O'Brien C."/>
            <person name="Voordeckers J.W."/>
            <person name="Bini E."/>
            <person name="Vetriani C."/>
        </authorList>
    </citation>
    <scope>NUCLEOTIDE SEQUENCE [LARGE SCALE GENOMIC DNA]</scope>
    <source>
        <strain evidence="2 3">TB-2</strain>
    </source>
</reference>
<protein>
    <recommendedName>
        <fullName evidence="1">TnsA endonuclease N-terminal domain-containing protein</fullName>
    </recommendedName>
</protein>
<sequence length="199" mass="23801">MPVRKIPIQSQSVSGRFFSHKNNKLLDFESQLEKKCYLILEFDNEIINYEPQPLKIKNYIPDILAYRKNNKPLLIEVKYSNEAFTPNEKLQKKFDTLKEYSEKNNFEFKIFTEKDINEPYFSNINLIYNYANINLPRNKEKEIIQQIPSNGITIANLLKVFNNDLQYLAYIYHLIFKQVLNTNLYQQINYNSIIRINND</sequence>
<accession>A0AAI9F2B0</accession>
<dbReference type="RefSeq" id="WP_007474447.1">
    <property type="nucleotide sequence ID" value="NZ_ABCJ01000004.1"/>
</dbReference>
<dbReference type="Proteomes" id="UP000003288">
    <property type="component" value="Unassembled WGS sequence"/>
</dbReference>
<dbReference type="InterPro" id="IPR014833">
    <property type="entry name" value="TnsA_N"/>
</dbReference>
<name>A0AAI9F2B0_9BACT</name>
<proteinExistence type="predicted"/>
<organism evidence="2 3">
    <name type="scientific">Caminibacter mediatlanticus TB-2</name>
    <dbReference type="NCBI Taxonomy" id="391592"/>
    <lineage>
        <taxon>Bacteria</taxon>
        <taxon>Pseudomonadati</taxon>
        <taxon>Campylobacterota</taxon>
        <taxon>Epsilonproteobacteria</taxon>
        <taxon>Nautiliales</taxon>
        <taxon>Nautiliaceae</taxon>
        <taxon>Caminibacter</taxon>
    </lineage>
</organism>
<feature type="domain" description="TnsA endonuclease N-terminal" evidence="1">
    <location>
        <begin position="24"/>
        <end position="113"/>
    </location>
</feature>
<evidence type="ECO:0000313" key="2">
    <source>
        <dbReference type="EMBL" id="EDM23570.1"/>
    </source>
</evidence>
<evidence type="ECO:0000313" key="3">
    <source>
        <dbReference type="Proteomes" id="UP000003288"/>
    </source>
</evidence>